<dbReference type="AlphaFoldDB" id="A0A1C4V2K9"/>
<evidence type="ECO:0000259" key="1">
    <source>
        <dbReference type="Pfam" id="PF14206"/>
    </source>
</evidence>
<sequence length="91" mass="9833">MLDRRLWNALPVGVQWVPSACPCCASLTGGGTCPVCFWTDDGQSDADADVVRGGPNGDLSLTLARLNFAVYGASHPRYQDMVRPARPEERP</sequence>
<dbReference type="EMBL" id="FMCW01000006">
    <property type="protein sequence ID" value="SCE78340.1"/>
    <property type="molecule type" value="Genomic_DNA"/>
</dbReference>
<accession>A0A1C4V2K9</accession>
<dbReference type="Pfam" id="PF14206">
    <property type="entry name" value="Cys_rich_CPCC"/>
    <property type="match status" value="1"/>
</dbReference>
<reference evidence="2 3" key="1">
    <citation type="submission" date="2016-06" db="EMBL/GenBank/DDBJ databases">
        <authorList>
            <person name="Kjaerup R.B."/>
            <person name="Dalgaard T.S."/>
            <person name="Juul-Madsen H.R."/>
        </authorList>
    </citation>
    <scope>NUCLEOTIDE SEQUENCE [LARGE SCALE GENOMIC DNA]</scope>
    <source>
        <strain evidence="2 3">DSM 45626</strain>
    </source>
</reference>
<dbReference type="Proteomes" id="UP000199375">
    <property type="component" value="Unassembled WGS sequence"/>
</dbReference>
<dbReference type="InterPro" id="IPR025983">
    <property type="entry name" value="Cys_rich_CPCC"/>
</dbReference>
<name>A0A1C4V2K9_9ACTN</name>
<organism evidence="2 3">
    <name type="scientific">Micromonospora haikouensis</name>
    <dbReference type="NCBI Taxonomy" id="686309"/>
    <lineage>
        <taxon>Bacteria</taxon>
        <taxon>Bacillati</taxon>
        <taxon>Actinomycetota</taxon>
        <taxon>Actinomycetes</taxon>
        <taxon>Micromonosporales</taxon>
        <taxon>Micromonosporaceae</taxon>
        <taxon>Micromonospora</taxon>
    </lineage>
</organism>
<proteinExistence type="predicted"/>
<gene>
    <name evidence="2" type="ORF">GA0070558_106149</name>
</gene>
<evidence type="ECO:0000313" key="2">
    <source>
        <dbReference type="EMBL" id="SCE78340.1"/>
    </source>
</evidence>
<protein>
    <submittedName>
        <fullName evidence="2">Cysteine-rich CPCC</fullName>
    </submittedName>
</protein>
<feature type="domain" description="Cysteine-rich CPCC" evidence="1">
    <location>
        <begin position="20"/>
        <end position="89"/>
    </location>
</feature>
<evidence type="ECO:0000313" key="3">
    <source>
        <dbReference type="Proteomes" id="UP000199375"/>
    </source>
</evidence>